<accession>A0A2D0LDV3</accession>
<dbReference type="EMBL" id="NJCX01000009">
    <property type="protein sequence ID" value="PHM73803.1"/>
    <property type="molecule type" value="Genomic_DNA"/>
</dbReference>
<dbReference type="AlphaFoldDB" id="A0A2D0LDV3"/>
<sequence>MAEALQAYLVVEIKEKDKDQPPPDCLGGGLILFILGAVDDLKTSTAPNLEVFCALTLLALYKN</sequence>
<organism evidence="1 2">
    <name type="scientific">Xenorhabdus kozodoii</name>
    <dbReference type="NCBI Taxonomy" id="351676"/>
    <lineage>
        <taxon>Bacteria</taxon>
        <taxon>Pseudomonadati</taxon>
        <taxon>Pseudomonadota</taxon>
        <taxon>Gammaproteobacteria</taxon>
        <taxon>Enterobacterales</taxon>
        <taxon>Morganellaceae</taxon>
        <taxon>Xenorhabdus</taxon>
    </lineage>
</organism>
<evidence type="ECO:0000313" key="2">
    <source>
        <dbReference type="Proteomes" id="UP000221101"/>
    </source>
</evidence>
<evidence type="ECO:0000313" key="1">
    <source>
        <dbReference type="EMBL" id="PHM73803.1"/>
    </source>
</evidence>
<protein>
    <submittedName>
        <fullName evidence="1">Uncharacterized protein</fullName>
    </submittedName>
</protein>
<proteinExistence type="predicted"/>
<comment type="caution">
    <text evidence="1">The sequence shown here is derived from an EMBL/GenBank/DDBJ whole genome shotgun (WGS) entry which is preliminary data.</text>
</comment>
<reference evidence="1 2" key="1">
    <citation type="journal article" date="2017" name="Nat. Microbiol.">
        <title>Natural product diversity associated with the nematode symbionts Photorhabdus and Xenorhabdus.</title>
        <authorList>
            <person name="Tobias N.J."/>
            <person name="Wolff H."/>
            <person name="Djahanschiri B."/>
            <person name="Grundmann F."/>
            <person name="Kronenwerth M."/>
            <person name="Shi Y.M."/>
            <person name="Simonyi S."/>
            <person name="Grun P."/>
            <person name="Shapiro-Ilan D."/>
            <person name="Pidot S.J."/>
            <person name="Stinear T.P."/>
            <person name="Ebersberger I."/>
            <person name="Bode H.B."/>
        </authorList>
    </citation>
    <scope>NUCLEOTIDE SEQUENCE [LARGE SCALE GENOMIC DNA]</scope>
    <source>
        <strain evidence="1 2">DSM 17907</strain>
    </source>
</reference>
<gene>
    <name evidence="1" type="ORF">Xkoz_01631</name>
</gene>
<dbReference type="Proteomes" id="UP000221101">
    <property type="component" value="Unassembled WGS sequence"/>
</dbReference>
<keyword evidence="2" id="KW-1185">Reference proteome</keyword>
<name>A0A2D0LDV3_9GAMM</name>